<protein>
    <submittedName>
        <fullName evidence="2">Uncharacterized protein</fullName>
    </submittedName>
</protein>
<keyword evidence="1" id="KW-0472">Membrane</keyword>
<dbReference type="AlphaFoldDB" id="L8JVD4"/>
<name>L8JVD4_9BACT</name>
<comment type="caution">
    <text evidence="2">The sequence shown here is derived from an EMBL/GenBank/DDBJ whole genome shotgun (WGS) entry which is preliminary data.</text>
</comment>
<dbReference type="Proteomes" id="UP000011135">
    <property type="component" value="Unassembled WGS sequence"/>
</dbReference>
<keyword evidence="1" id="KW-0812">Transmembrane</keyword>
<evidence type="ECO:0000313" key="3">
    <source>
        <dbReference type="Proteomes" id="UP000011135"/>
    </source>
</evidence>
<keyword evidence="3" id="KW-1185">Reference proteome</keyword>
<accession>L8JVD4</accession>
<sequence length="58" mass="7103">MNWYKYEKNLDLENFEEKWKDEDPERKVRDEWLIGGYLILSFLIPALHGILEHNLKVL</sequence>
<reference evidence="2 3" key="1">
    <citation type="submission" date="2012-12" db="EMBL/GenBank/DDBJ databases">
        <title>Genome assembly of Fulvivirga imtechensis AK7.</title>
        <authorList>
            <person name="Nupur N."/>
            <person name="Khatri I."/>
            <person name="Kumar R."/>
            <person name="Subramanian S."/>
            <person name="Pinnaka A."/>
        </authorList>
    </citation>
    <scope>NUCLEOTIDE SEQUENCE [LARGE SCALE GENOMIC DNA]</scope>
    <source>
        <strain evidence="2 3">AK7</strain>
    </source>
</reference>
<dbReference type="EMBL" id="AMZN01000012">
    <property type="protein sequence ID" value="ELR73006.1"/>
    <property type="molecule type" value="Genomic_DNA"/>
</dbReference>
<proteinExistence type="predicted"/>
<keyword evidence="1" id="KW-1133">Transmembrane helix</keyword>
<dbReference type="STRING" id="1237149.C900_00508"/>
<feature type="transmembrane region" description="Helical" evidence="1">
    <location>
        <begin position="32"/>
        <end position="51"/>
    </location>
</feature>
<gene>
    <name evidence="2" type="ORF">C900_00508</name>
</gene>
<evidence type="ECO:0000256" key="1">
    <source>
        <dbReference type="SAM" id="Phobius"/>
    </source>
</evidence>
<evidence type="ECO:0000313" key="2">
    <source>
        <dbReference type="EMBL" id="ELR73006.1"/>
    </source>
</evidence>
<organism evidence="2 3">
    <name type="scientific">Fulvivirga imtechensis AK7</name>
    <dbReference type="NCBI Taxonomy" id="1237149"/>
    <lineage>
        <taxon>Bacteria</taxon>
        <taxon>Pseudomonadati</taxon>
        <taxon>Bacteroidota</taxon>
        <taxon>Cytophagia</taxon>
        <taxon>Cytophagales</taxon>
        <taxon>Fulvivirgaceae</taxon>
        <taxon>Fulvivirga</taxon>
    </lineage>
</organism>